<protein>
    <submittedName>
        <fullName evidence="1">Uncharacterized protein</fullName>
    </submittedName>
</protein>
<dbReference type="EMBL" id="LPNN01000008">
    <property type="protein sequence ID" value="OEJ83652.1"/>
    <property type="molecule type" value="Genomic_DNA"/>
</dbReference>
<accession>A0A1E5R9S3</accession>
<dbReference type="Proteomes" id="UP000095358">
    <property type="component" value="Unassembled WGS sequence"/>
</dbReference>
<dbReference type="VEuPathDB" id="FungiDB:AWRI3580_g3563"/>
<dbReference type="OrthoDB" id="4096434at2759"/>
<gene>
    <name evidence="1" type="ORF">AWRI3580_g3563</name>
</gene>
<keyword evidence="2" id="KW-1185">Reference proteome</keyword>
<reference evidence="2" key="1">
    <citation type="journal article" date="2016" name="Genome Announc.">
        <title>Genome sequences of three species of Hanseniaspora isolated from spontaneous wine fermentations.</title>
        <authorList>
            <person name="Sternes P.R."/>
            <person name="Lee D."/>
            <person name="Kutyna D.R."/>
            <person name="Borneman A.R."/>
        </authorList>
    </citation>
    <scope>NUCLEOTIDE SEQUENCE [LARGE SCALE GENOMIC DNA]</scope>
    <source>
        <strain evidence="2">AWRI3580</strain>
    </source>
</reference>
<dbReference type="AlphaFoldDB" id="A0A1E5R9S3"/>
<proteinExistence type="predicted"/>
<evidence type="ECO:0000313" key="1">
    <source>
        <dbReference type="EMBL" id="OEJ83652.1"/>
    </source>
</evidence>
<feature type="unsure residue" description="D or N" evidence="1">
    <location>
        <position position="312"/>
    </location>
</feature>
<comment type="caution">
    <text evidence="1">The sequence shown here is derived from an EMBL/GenBank/DDBJ whole genome shotgun (WGS) entry which is preliminary data.</text>
</comment>
<evidence type="ECO:0000313" key="2">
    <source>
        <dbReference type="Proteomes" id="UP000095358"/>
    </source>
</evidence>
<organism evidence="1 2">
    <name type="scientific">Hanseniaspora uvarum</name>
    <name type="common">Yeast</name>
    <name type="synonym">Kloeckera apiculata</name>
    <dbReference type="NCBI Taxonomy" id="29833"/>
    <lineage>
        <taxon>Eukaryota</taxon>
        <taxon>Fungi</taxon>
        <taxon>Dikarya</taxon>
        <taxon>Ascomycota</taxon>
        <taxon>Saccharomycotina</taxon>
        <taxon>Saccharomycetes</taxon>
        <taxon>Saccharomycodales</taxon>
        <taxon>Saccharomycodaceae</taxon>
        <taxon>Hanseniaspora</taxon>
    </lineage>
</organism>
<sequence length="397" mass="45389">MVFTGNDLVNLDSSKSAEKGNTENLFSPPFVFSPIAMPFSSEDVRNYAFNKHDMFDLGKNEIKSMSRATSPIFITQDWDAQNSGSHMKNDIFKPFYEKNSILSSGGSTVMNNEESLDDILSYNFSTENIYSSVDFAEDELSSNIHQTATQTPINYDSSTTNIAPSELIQYNISKPQGTPRENFQKSKSISLATTIGHESETHSISSFDDENLNDILLETSLDINKSFFEENKITKTIKYTLTKSKKNKKKVTENQQDNETIRVQKVFNTKGKSISDSRLSTESLRQSFQLSSATAANKLEEFIEKLLVEHCDFKLGYRTWVRDTEKDERDGILNVLEFQLNKNMDYLYEITGLTKKLEKRSIETIVRKCTYAKQQSRLRKERRKAAQTKTTHNIENL</sequence>
<name>A0A1E5R9S3_HANUV</name>